<dbReference type="GO" id="GO:0005524">
    <property type="term" value="F:ATP binding"/>
    <property type="evidence" value="ECO:0007669"/>
    <property type="project" value="UniProtKB-UniRule"/>
</dbReference>
<evidence type="ECO:0000259" key="2">
    <source>
        <dbReference type="PROSITE" id="PS50975"/>
    </source>
</evidence>
<dbReference type="EMBL" id="RKRA01000001">
    <property type="protein sequence ID" value="RPF28744.1"/>
    <property type="molecule type" value="Genomic_DNA"/>
</dbReference>
<sequence>MRVAIATCTAVPPGFDDDERLAEELGRRGIDVARIAWDTPGARWDTFDTVVIRSTWDYPARRVEFLAWADAVGPRLHNTPALVRWNSDKRYLADLAAAGIPVVPTTFVAPGEPLPELRGEVVVKPSVSAGARDTGRFGERSHHRARELVARIQAGGRTAMVQPYLPAVDTRGETAVVCIDGEPLHTLHKHAVLRPDEVAPVRADELGAAEAMYDPDLVVPGEAEPAELDLVLRVLDDVTARFRGTPLYARVDMVLGDDGAPVLLELEAVEPNLYLDVAPASLGRVADAIVSRAVAPPI</sequence>
<dbReference type="InterPro" id="IPR011761">
    <property type="entry name" value="ATP-grasp"/>
</dbReference>
<comment type="caution">
    <text evidence="3">The sequence shown here is derived from an EMBL/GenBank/DDBJ whole genome shotgun (WGS) entry which is preliminary data.</text>
</comment>
<proteinExistence type="predicted"/>
<dbReference type="InterPro" id="IPR053191">
    <property type="entry name" value="DcsG_Biosynth_Enzyme"/>
</dbReference>
<dbReference type="OrthoDB" id="3373978at2"/>
<keyword evidence="4" id="KW-1185">Reference proteome</keyword>
<evidence type="ECO:0000256" key="1">
    <source>
        <dbReference type="PROSITE-ProRule" id="PRU00409"/>
    </source>
</evidence>
<organism evidence="3 4">
    <name type="scientific">Georgenia muralis</name>
    <dbReference type="NCBI Taxonomy" id="154117"/>
    <lineage>
        <taxon>Bacteria</taxon>
        <taxon>Bacillati</taxon>
        <taxon>Actinomycetota</taxon>
        <taxon>Actinomycetes</taxon>
        <taxon>Micrococcales</taxon>
        <taxon>Bogoriellaceae</taxon>
        <taxon>Georgenia</taxon>
    </lineage>
</organism>
<dbReference type="PROSITE" id="PS50975">
    <property type="entry name" value="ATP_GRASP"/>
    <property type="match status" value="1"/>
</dbReference>
<accession>A0A3N4Z9L6</accession>
<dbReference type="PANTHER" id="PTHR39217">
    <property type="match status" value="1"/>
</dbReference>
<evidence type="ECO:0000313" key="3">
    <source>
        <dbReference type="EMBL" id="RPF28744.1"/>
    </source>
</evidence>
<dbReference type="GO" id="GO:0046872">
    <property type="term" value="F:metal ion binding"/>
    <property type="evidence" value="ECO:0007669"/>
    <property type="project" value="InterPro"/>
</dbReference>
<dbReference type="RefSeq" id="WP_123919173.1">
    <property type="nucleotide sequence ID" value="NZ_RKRA01000001.1"/>
</dbReference>
<gene>
    <name evidence="3" type="ORF">EDD32_3287</name>
</gene>
<keyword evidence="1" id="KW-0067">ATP-binding</keyword>
<dbReference type="Gene3D" id="3.40.50.20">
    <property type="match status" value="1"/>
</dbReference>
<keyword evidence="1" id="KW-0547">Nucleotide-binding</keyword>
<protein>
    <recommendedName>
        <fullName evidence="2">ATP-grasp domain-containing protein</fullName>
    </recommendedName>
</protein>
<dbReference type="Gene3D" id="3.30.1490.20">
    <property type="entry name" value="ATP-grasp fold, A domain"/>
    <property type="match status" value="1"/>
</dbReference>
<dbReference type="Proteomes" id="UP000280726">
    <property type="component" value="Unassembled WGS sequence"/>
</dbReference>
<dbReference type="SUPFAM" id="SSF56059">
    <property type="entry name" value="Glutathione synthetase ATP-binding domain-like"/>
    <property type="match status" value="1"/>
</dbReference>
<dbReference type="AlphaFoldDB" id="A0A3N4Z9L6"/>
<name>A0A3N4Z9L6_9MICO</name>
<dbReference type="PANTHER" id="PTHR39217:SF1">
    <property type="entry name" value="GLUTATHIONE SYNTHETASE"/>
    <property type="match status" value="1"/>
</dbReference>
<evidence type="ECO:0000313" key="4">
    <source>
        <dbReference type="Proteomes" id="UP000280726"/>
    </source>
</evidence>
<feature type="domain" description="ATP-grasp" evidence="2">
    <location>
        <begin position="92"/>
        <end position="295"/>
    </location>
</feature>
<reference evidence="3 4" key="1">
    <citation type="submission" date="2018-11" db="EMBL/GenBank/DDBJ databases">
        <title>Sequencing the genomes of 1000 actinobacteria strains.</title>
        <authorList>
            <person name="Klenk H.-P."/>
        </authorList>
    </citation>
    <scope>NUCLEOTIDE SEQUENCE [LARGE SCALE GENOMIC DNA]</scope>
    <source>
        <strain evidence="3 4">DSM 14418</strain>
    </source>
</reference>
<dbReference type="Gene3D" id="3.30.470.20">
    <property type="entry name" value="ATP-grasp fold, B domain"/>
    <property type="match status" value="1"/>
</dbReference>
<dbReference type="InterPro" id="IPR013815">
    <property type="entry name" value="ATP_grasp_subdomain_1"/>
</dbReference>